<dbReference type="Gene3D" id="2.60.40.10">
    <property type="entry name" value="Immunoglobulins"/>
    <property type="match status" value="1"/>
</dbReference>
<dbReference type="InterPro" id="IPR006860">
    <property type="entry name" value="FecR"/>
</dbReference>
<dbReference type="PANTHER" id="PTHR38731">
    <property type="entry name" value="LIPL45-RELATED LIPOPROTEIN-RELATED"/>
    <property type="match status" value="1"/>
</dbReference>
<evidence type="ECO:0000259" key="1">
    <source>
        <dbReference type="PROSITE" id="PS51782"/>
    </source>
</evidence>
<dbReference type="InterPro" id="IPR013783">
    <property type="entry name" value="Ig-like_fold"/>
</dbReference>
<keyword evidence="3" id="KW-1185">Reference proteome</keyword>
<dbReference type="PROSITE" id="PS51782">
    <property type="entry name" value="LYSM"/>
    <property type="match status" value="1"/>
</dbReference>
<dbReference type="SMART" id="SM00257">
    <property type="entry name" value="LysM"/>
    <property type="match status" value="1"/>
</dbReference>
<dbReference type="InterPro" id="IPR018392">
    <property type="entry name" value="LysM"/>
</dbReference>
<name>A0A2K8MHK0_9SPHN</name>
<protein>
    <recommendedName>
        <fullName evidence="1">LysM domain-containing protein</fullName>
    </recommendedName>
</protein>
<dbReference type="Pfam" id="PF01476">
    <property type="entry name" value="LysM"/>
    <property type="match status" value="1"/>
</dbReference>
<sequence>MFLAVALQTAAVASPPAQSETISYVIRRGDTLERLSRSFLVPERRWQALLKLAGIRNPKRLPVGRQLRIPRQWLRFKVEPARLASYRGTVSLSIGGRTISPSPGAIVGEGTQIATAGNSFATLMLADRSQVVIPSQSRVRIRELRRILLTGAIDYRIDVEKGRLETRVTPLEQPSGRYRIRTPISMTAVRGTEFRVSFEETGRTAATEVLAGSVAFSAPEAPTALALDRSFGATLDQGGEPRVEKLLGAPDLDDPAPLQTRDAVAFRARKLADAIRYRVVIASDAGFIDNIAEQFSDDGVFALPDIPNGNLFVRVSAIARSGLEGMAQAYSFTRRLASIHGSVEAGEDGYRFRWSGAGSGTRRYRFQLMRDTPQGALMVDEVALAHDTLTLRRLAGGIYYWRVGLVQIEGGEVTESWTDPEKLTITDPSRPRRQ</sequence>
<dbReference type="EMBL" id="CP024923">
    <property type="protein sequence ID" value="ATY33360.1"/>
    <property type="molecule type" value="Genomic_DNA"/>
</dbReference>
<evidence type="ECO:0000313" key="3">
    <source>
        <dbReference type="Proteomes" id="UP000229081"/>
    </source>
</evidence>
<feature type="domain" description="LysM" evidence="1">
    <location>
        <begin position="22"/>
        <end position="69"/>
    </location>
</feature>
<proteinExistence type="predicted"/>
<accession>A0A2K8MHK0</accession>
<dbReference type="InterPro" id="IPR036779">
    <property type="entry name" value="LysM_dom_sf"/>
</dbReference>
<gene>
    <name evidence="2" type="ORF">CVN68_16465</name>
</gene>
<dbReference type="Proteomes" id="UP000229081">
    <property type="component" value="Chromosome"/>
</dbReference>
<dbReference type="OrthoDB" id="9813091at2"/>
<dbReference type="RefSeq" id="WP_100283164.1">
    <property type="nucleotide sequence ID" value="NZ_CP024923.1"/>
</dbReference>
<dbReference type="PANTHER" id="PTHR38731:SF1">
    <property type="entry name" value="FECR PROTEIN DOMAIN-CONTAINING PROTEIN"/>
    <property type="match status" value="1"/>
</dbReference>
<evidence type="ECO:0000313" key="2">
    <source>
        <dbReference type="EMBL" id="ATY33360.1"/>
    </source>
</evidence>
<reference evidence="2 3" key="1">
    <citation type="submission" date="2017-11" db="EMBL/GenBank/DDBJ databases">
        <title>Complete genome sequence of Sphingomonas sp. Strain Cra20, a psychrotolerant potential plant growth promoting rhizobacteria.</title>
        <authorList>
            <person name="Luo Y."/>
        </authorList>
    </citation>
    <scope>NUCLEOTIDE SEQUENCE [LARGE SCALE GENOMIC DNA]</scope>
    <source>
        <strain evidence="2 3">Cra20</strain>
    </source>
</reference>
<dbReference type="Pfam" id="PF04773">
    <property type="entry name" value="FecR"/>
    <property type="match status" value="1"/>
</dbReference>
<dbReference type="Gene3D" id="2.60.120.1440">
    <property type="match status" value="1"/>
</dbReference>
<dbReference type="AlphaFoldDB" id="A0A2K8MHK0"/>
<dbReference type="Gene3D" id="3.10.350.10">
    <property type="entry name" value="LysM domain"/>
    <property type="match status" value="1"/>
</dbReference>
<dbReference type="KEGG" id="sphc:CVN68_16465"/>
<organism evidence="2 3">
    <name type="scientific">Sphingomonas psychrotolerans</name>
    <dbReference type="NCBI Taxonomy" id="1327635"/>
    <lineage>
        <taxon>Bacteria</taxon>
        <taxon>Pseudomonadati</taxon>
        <taxon>Pseudomonadota</taxon>
        <taxon>Alphaproteobacteria</taxon>
        <taxon>Sphingomonadales</taxon>
        <taxon>Sphingomonadaceae</taxon>
        <taxon>Sphingomonas</taxon>
    </lineage>
</organism>